<evidence type="ECO:0000313" key="12">
    <source>
        <dbReference type="Proteomes" id="UP000001303"/>
    </source>
</evidence>
<keyword evidence="3 7" id="KW-0694">RNA-binding</keyword>
<evidence type="ECO:0000313" key="11">
    <source>
        <dbReference type="EMBL" id="ADM89801.1"/>
    </source>
</evidence>
<protein>
    <recommendedName>
        <fullName evidence="6 7">Small ribosomal subunit protein uS4</fullName>
    </recommendedName>
</protein>
<feature type="domain" description="Small ribosomal subunit protein uS4 N-terminal" evidence="10">
    <location>
        <begin position="3"/>
        <end position="97"/>
    </location>
</feature>
<dbReference type="KEGG" id="zin:ZICARI_197"/>
<dbReference type="GO" id="GO:0006412">
    <property type="term" value="P:translation"/>
    <property type="evidence" value="ECO:0007669"/>
    <property type="project" value="UniProtKB-UniRule"/>
</dbReference>
<dbReference type="SMART" id="SM01390">
    <property type="entry name" value="Ribosomal_S4"/>
    <property type="match status" value="1"/>
</dbReference>
<dbReference type="STRING" id="871271.ZICARI_197"/>
<dbReference type="SMART" id="SM00363">
    <property type="entry name" value="S4"/>
    <property type="match status" value="1"/>
</dbReference>
<dbReference type="AlphaFoldDB" id="E0TJ24"/>
<evidence type="ECO:0000256" key="8">
    <source>
        <dbReference type="RuleBase" id="RU003699"/>
    </source>
</evidence>
<dbReference type="CDD" id="cd00165">
    <property type="entry name" value="S4"/>
    <property type="match status" value="1"/>
</dbReference>
<dbReference type="InterPro" id="IPR002942">
    <property type="entry name" value="S4_RNA-bd"/>
</dbReference>
<organism evidence="11 12">
    <name type="scientific">Zinderia insecticola (strain CARI)</name>
    <dbReference type="NCBI Taxonomy" id="871271"/>
    <lineage>
        <taxon>Bacteria</taxon>
        <taxon>Pseudomonadati</taxon>
        <taxon>Pseudomonadota</taxon>
        <taxon>Betaproteobacteria</taxon>
        <taxon>Burkholderiales</taxon>
        <taxon>Oxalobacteraceae</taxon>
        <taxon>Candidatus Zinderia</taxon>
    </lineage>
</organism>
<keyword evidence="12" id="KW-1185">Reference proteome</keyword>
<evidence type="ECO:0000256" key="3">
    <source>
        <dbReference type="ARBA" id="ARBA00022884"/>
    </source>
</evidence>
<dbReference type="PANTHER" id="PTHR11831:SF4">
    <property type="entry name" value="SMALL RIBOSOMAL SUBUNIT PROTEIN US4M"/>
    <property type="match status" value="1"/>
</dbReference>
<dbReference type="Pfam" id="PF00163">
    <property type="entry name" value="Ribosomal_S4"/>
    <property type="match status" value="1"/>
</dbReference>
<reference key="2">
    <citation type="submission" date="2010-08" db="EMBL/GenBank/DDBJ databases">
        <title>Functional convergence in reduced genomes of bacterial symbionts spanning 200 million years of evolution.</title>
        <authorList>
            <person name="McCutcheon J.P."/>
            <person name="Moran N.A."/>
        </authorList>
    </citation>
    <scope>NUCLEOTIDE SEQUENCE</scope>
    <source>
        <strain>CARI</strain>
    </source>
</reference>
<evidence type="ECO:0000256" key="1">
    <source>
        <dbReference type="ARBA" id="ARBA00007465"/>
    </source>
</evidence>
<dbReference type="GO" id="GO:0015935">
    <property type="term" value="C:small ribosomal subunit"/>
    <property type="evidence" value="ECO:0007669"/>
    <property type="project" value="InterPro"/>
</dbReference>
<evidence type="ECO:0000256" key="2">
    <source>
        <dbReference type="ARBA" id="ARBA00022730"/>
    </source>
</evidence>
<dbReference type="SUPFAM" id="SSF55174">
    <property type="entry name" value="Alpha-L RNA-binding motif"/>
    <property type="match status" value="1"/>
</dbReference>
<dbReference type="Proteomes" id="UP000001303">
    <property type="component" value="Chromosome"/>
</dbReference>
<comment type="similarity">
    <text evidence="1 7 8">Belongs to the universal ribosomal protein uS4 family.</text>
</comment>
<proteinExistence type="inferred from homology"/>
<evidence type="ECO:0000256" key="4">
    <source>
        <dbReference type="ARBA" id="ARBA00022980"/>
    </source>
</evidence>
<dbReference type="InterPro" id="IPR036986">
    <property type="entry name" value="S4_RNA-bd_sf"/>
</dbReference>
<dbReference type="NCBIfam" id="NF003717">
    <property type="entry name" value="PRK05327.1"/>
    <property type="match status" value="1"/>
</dbReference>
<dbReference type="GO" id="GO:0042274">
    <property type="term" value="P:ribosomal small subunit biogenesis"/>
    <property type="evidence" value="ECO:0007669"/>
    <property type="project" value="TreeGrafter"/>
</dbReference>
<accession>E0TJ24</accession>
<comment type="subunit">
    <text evidence="7">Part of the 30S ribosomal subunit. Contacts protein S5. The interaction surface between S4 and S5 is involved in control of translational fidelity.</text>
</comment>
<evidence type="ECO:0000256" key="6">
    <source>
        <dbReference type="ARBA" id="ARBA00035254"/>
    </source>
</evidence>
<feature type="domain" description="RNA-binding S4" evidence="9">
    <location>
        <begin position="98"/>
        <end position="162"/>
    </location>
</feature>
<evidence type="ECO:0000259" key="10">
    <source>
        <dbReference type="SMART" id="SM01390"/>
    </source>
</evidence>
<dbReference type="Pfam" id="PF01479">
    <property type="entry name" value="S4"/>
    <property type="match status" value="1"/>
</dbReference>
<dbReference type="GO" id="GO:0019843">
    <property type="term" value="F:rRNA binding"/>
    <property type="evidence" value="ECO:0007669"/>
    <property type="project" value="UniProtKB-UniRule"/>
</dbReference>
<dbReference type="EMBL" id="CP002161">
    <property type="protein sequence ID" value="ADM89801.1"/>
    <property type="molecule type" value="Genomic_DNA"/>
</dbReference>
<dbReference type="InterPro" id="IPR022801">
    <property type="entry name" value="Ribosomal_uS4"/>
</dbReference>
<sequence length="208" mass="25222">MARYIGKKNKIYRRRIPELFLNNSVIIKKNKKKIFKKKIFNIKKKSFLYSSNYKLQLFEKQKIKYIYGILEKQFRNYFNLSIRKRGNTAENFIKLLESRLDNIVYRMGFTNTRSEARQIVSHKFIKVNNIIVNIPSYLLKENDIVTLRNKFKNKNNIKNYLKLFKKIGFPNWIKVNIKKFEGIYLRKPNIKDINEKINIFSVIEFFSK</sequence>
<dbReference type="FunFam" id="3.10.290.10:FF:000001">
    <property type="entry name" value="30S ribosomal protein S4"/>
    <property type="match status" value="1"/>
</dbReference>
<dbReference type="NCBIfam" id="TIGR01017">
    <property type="entry name" value="rpsD_bact"/>
    <property type="match status" value="1"/>
</dbReference>
<gene>
    <name evidence="7 11" type="primary">rpsD</name>
    <name evidence="11" type="ordered locus">ZICARI_197</name>
</gene>
<evidence type="ECO:0000256" key="5">
    <source>
        <dbReference type="ARBA" id="ARBA00023274"/>
    </source>
</evidence>
<dbReference type="PROSITE" id="PS50889">
    <property type="entry name" value="S4"/>
    <property type="match status" value="1"/>
</dbReference>
<comment type="function">
    <text evidence="7">One of the primary rRNA binding proteins, it binds directly to 16S rRNA where it nucleates assembly of the body of the 30S subunit.</text>
</comment>
<dbReference type="InterPro" id="IPR005709">
    <property type="entry name" value="Ribosomal_uS4_bac-type"/>
</dbReference>
<dbReference type="InterPro" id="IPR001912">
    <property type="entry name" value="Ribosomal_uS4_N"/>
</dbReference>
<name>E0TJ24_ZINIC</name>
<evidence type="ECO:0000256" key="7">
    <source>
        <dbReference type="HAMAP-Rule" id="MF_01306"/>
    </source>
</evidence>
<reference evidence="11 12" key="1">
    <citation type="journal article" date="2010" name="Genome Biol. Evol.">
        <title>Functional convergence in reduced genomes of bacterial symbionts spanning 200 My of evolution.</title>
        <authorList>
            <person name="McCutcheon J.P."/>
            <person name="Moran N.A."/>
        </authorList>
    </citation>
    <scope>NUCLEOTIDE SEQUENCE [LARGE SCALE GENOMIC DNA]</scope>
    <source>
        <strain evidence="11 12">CARI</strain>
    </source>
</reference>
<dbReference type="GO" id="GO:0003735">
    <property type="term" value="F:structural constituent of ribosome"/>
    <property type="evidence" value="ECO:0007669"/>
    <property type="project" value="InterPro"/>
</dbReference>
<keyword evidence="2 7" id="KW-0699">rRNA-binding</keyword>
<evidence type="ECO:0000259" key="9">
    <source>
        <dbReference type="SMART" id="SM00363"/>
    </source>
</evidence>
<dbReference type="PROSITE" id="PS00632">
    <property type="entry name" value="RIBOSOMAL_S4"/>
    <property type="match status" value="1"/>
</dbReference>
<dbReference type="HAMAP" id="MF_01306_B">
    <property type="entry name" value="Ribosomal_uS4_B"/>
    <property type="match status" value="1"/>
</dbReference>
<dbReference type="PANTHER" id="PTHR11831">
    <property type="entry name" value="30S 40S RIBOSOMAL PROTEIN"/>
    <property type="match status" value="1"/>
</dbReference>
<dbReference type="Gene3D" id="3.10.290.10">
    <property type="entry name" value="RNA-binding S4 domain"/>
    <property type="match status" value="1"/>
</dbReference>
<keyword evidence="4 7" id="KW-0689">Ribosomal protein</keyword>
<dbReference type="Gene3D" id="1.10.1050.10">
    <property type="entry name" value="Ribosomal Protein S4 Delta 41, Chain A, domain 1"/>
    <property type="match status" value="1"/>
</dbReference>
<comment type="function">
    <text evidence="7">With S5 and S12 plays an important role in translational accuracy.</text>
</comment>
<dbReference type="HOGENOM" id="CLU_092403_0_2_4"/>
<keyword evidence="5 7" id="KW-0687">Ribonucleoprotein</keyword>
<dbReference type="InterPro" id="IPR018079">
    <property type="entry name" value="Ribosomal_uS4_CS"/>
</dbReference>